<dbReference type="AlphaFoldDB" id="A0AAV4FPI3"/>
<evidence type="ECO:0000259" key="1">
    <source>
        <dbReference type="PROSITE" id="PS50041"/>
    </source>
</evidence>
<dbReference type="Gene3D" id="3.10.100.10">
    <property type="entry name" value="Mannose-Binding Protein A, subunit A"/>
    <property type="match status" value="1"/>
</dbReference>
<dbReference type="PANTHER" id="PTHR22801">
    <property type="entry name" value="LITHOSTATHINE"/>
    <property type="match status" value="1"/>
</dbReference>
<dbReference type="InterPro" id="IPR016186">
    <property type="entry name" value="C-type_lectin-like/link_sf"/>
</dbReference>
<feature type="domain" description="C-type lectin" evidence="1">
    <location>
        <begin position="290"/>
        <end position="402"/>
    </location>
</feature>
<evidence type="ECO:0000313" key="3">
    <source>
        <dbReference type="Proteomes" id="UP000762676"/>
    </source>
</evidence>
<dbReference type="SUPFAM" id="SSF56436">
    <property type="entry name" value="C-type lectin-like"/>
    <property type="match status" value="1"/>
</dbReference>
<dbReference type="PROSITE" id="PS50041">
    <property type="entry name" value="C_TYPE_LECTIN_2"/>
    <property type="match status" value="1"/>
</dbReference>
<proteinExistence type="predicted"/>
<dbReference type="SMART" id="SM00034">
    <property type="entry name" value="CLECT"/>
    <property type="match status" value="1"/>
</dbReference>
<dbReference type="InterPro" id="IPR001304">
    <property type="entry name" value="C-type_lectin-like"/>
</dbReference>
<gene>
    <name evidence="2" type="ORF">ElyMa_000449100</name>
</gene>
<dbReference type="InterPro" id="IPR016187">
    <property type="entry name" value="CTDL_fold"/>
</dbReference>
<dbReference type="InterPro" id="IPR050801">
    <property type="entry name" value="Ca-Dep_Lectins_ImmuneDev"/>
</dbReference>
<dbReference type="EMBL" id="BMAT01000887">
    <property type="protein sequence ID" value="GFR75197.1"/>
    <property type="molecule type" value="Genomic_DNA"/>
</dbReference>
<dbReference type="Pfam" id="PF00059">
    <property type="entry name" value="Lectin_C"/>
    <property type="match status" value="1"/>
</dbReference>
<keyword evidence="3" id="KW-1185">Reference proteome</keyword>
<protein>
    <submittedName>
        <fullName evidence="2">Lectin C-type domain containing protein</fullName>
    </submittedName>
</protein>
<organism evidence="2 3">
    <name type="scientific">Elysia marginata</name>
    <dbReference type="NCBI Taxonomy" id="1093978"/>
    <lineage>
        <taxon>Eukaryota</taxon>
        <taxon>Metazoa</taxon>
        <taxon>Spiralia</taxon>
        <taxon>Lophotrochozoa</taxon>
        <taxon>Mollusca</taxon>
        <taxon>Gastropoda</taxon>
        <taxon>Heterobranchia</taxon>
        <taxon>Euthyneura</taxon>
        <taxon>Panpulmonata</taxon>
        <taxon>Sacoglossa</taxon>
        <taxon>Placobranchoidea</taxon>
        <taxon>Plakobranchidae</taxon>
        <taxon>Elysia</taxon>
    </lineage>
</organism>
<evidence type="ECO:0000313" key="2">
    <source>
        <dbReference type="EMBL" id="GFR75197.1"/>
    </source>
</evidence>
<sequence length="407" mass="46809">MKIWSANSTLTTGLRDKSCSGRPITTTHAKHQVYMDLIFRENRHVKERDIALTHYNFLRLDAVLVSNEAIVYSINVTARSPQYQLEDSIFPDSTNIPEDLTSSSLYSRLLTSKLNIITLMRIKLKLMCVGSADEFQLKFSPMCLNLVSLSAQLTDTVTNDKKTDFYEDTDTSLERNYSFWLQTSGLNLSEFQNKVNDVTWYRTNSVVECADLVARRPWGCCKPLGFLYDSVSRVCQPVPWREGMESEVQRLSAGTSSLYRWRNTACKPGFQEYQYQNGNQTVTTCLVGNYNDRLYYQTAAKRCQDQGAFLASTKTLEKMALLWKLSSRMGPRYFWVGLDDRKVNKVFVWLEDGTVLSPEKTLELFAPGEPNHMEKEHCVSIRAPVKKLTDRRCVMKHYYFCETKPGC</sequence>
<reference evidence="2 3" key="1">
    <citation type="journal article" date="2021" name="Elife">
        <title>Chloroplast acquisition without the gene transfer in kleptoplastic sea slugs, Plakobranchus ocellatus.</title>
        <authorList>
            <person name="Maeda T."/>
            <person name="Takahashi S."/>
            <person name="Yoshida T."/>
            <person name="Shimamura S."/>
            <person name="Takaki Y."/>
            <person name="Nagai Y."/>
            <person name="Toyoda A."/>
            <person name="Suzuki Y."/>
            <person name="Arimoto A."/>
            <person name="Ishii H."/>
            <person name="Satoh N."/>
            <person name="Nishiyama T."/>
            <person name="Hasebe M."/>
            <person name="Maruyama T."/>
            <person name="Minagawa J."/>
            <person name="Obokata J."/>
            <person name="Shigenobu S."/>
        </authorList>
    </citation>
    <scope>NUCLEOTIDE SEQUENCE [LARGE SCALE GENOMIC DNA]</scope>
</reference>
<accession>A0AAV4FPI3</accession>
<dbReference type="CDD" id="cd00037">
    <property type="entry name" value="CLECT"/>
    <property type="match status" value="1"/>
</dbReference>
<comment type="caution">
    <text evidence="2">The sequence shown here is derived from an EMBL/GenBank/DDBJ whole genome shotgun (WGS) entry which is preliminary data.</text>
</comment>
<name>A0AAV4FPI3_9GAST</name>
<dbReference type="Proteomes" id="UP000762676">
    <property type="component" value="Unassembled WGS sequence"/>
</dbReference>
<dbReference type="PANTHER" id="PTHR22801:SF63">
    <property type="entry name" value="C-TYPE LECTIN DOMAIN-CONTAINING PROTEIN"/>
    <property type="match status" value="1"/>
</dbReference>